<dbReference type="Pfam" id="PF01047">
    <property type="entry name" value="MarR"/>
    <property type="match status" value="1"/>
</dbReference>
<dbReference type="InterPro" id="IPR036388">
    <property type="entry name" value="WH-like_DNA-bd_sf"/>
</dbReference>
<feature type="domain" description="HTH marR-type" evidence="4">
    <location>
        <begin position="1"/>
        <end position="133"/>
    </location>
</feature>
<evidence type="ECO:0000313" key="6">
    <source>
        <dbReference type="Proteomes" id="UP000824024"/>
    </source>
</evidence>
<dbReference type="PROSITE" id="PS50995">
    <property type="entry name" value="HTH_MARR_2"/>
    <property type="match status" value="1"/>
</dbReference>
<dbReference type="Gene3D" id="1.10.10.10">
    <property type="entry name" value="Winged helix-like DNA-binding domain superfamily/Winged helix DNA-binding domain"/>
    <property type="match status" value="1"/>
</dbReference>
<organism evidence="5 6">
    <name type="scientific">Candidatus Eubacterium avistercoris</name>
    <dbReference type="NCBI Taxonomy" id="2838567"/>
    <lineage>
        <taxon>Bacteria</taxon>
        <taxon>Bacillati</taxon>
        <taxon>Bacillota</taxon>
        <taxon>Clostridia</taxon>
        <taxon>Eubacteriales</taxon>
        <taxon>Eubacteriaceae</taxon>
        <taxon>Eubacterium</taxon>
    </lineage>
</organism>
<dbReference type="InterPro" id="IPR000835">
    <property type="entry name" value="HTH_MarR-typ"/>
</dbReference>
<dbReference type="GO" id="GO:0003700">
    <property type="term" value="F:DNA-binding transcription factor activity"/>
    <property type="evidence" value="ECO:0007669"/>
    <property type="project" value="InterPro"/>
</dbReference>
<reference evidence="5" key="2">
    <citation type="submission" date="2021-04" db="EMBL/GenBank/DDBJ databases">
        <authorList>
            <person name="Gilroy R."/>
        </authorList>
    </citation>
    <scope>NUCLEOTIDE SEQUENCE</scope>
    <source>
        <strain evidence="5">CHK192-9172</strain>
    </source>
</reference>
<dbReference type="PANTHER" id="PTHR42756:SF1">
    <property type="entry name" value="TRANSCRIPTIONAL REPRESSOR OF EMRAB OPERON"/>
    <property type="match status" value="1"/>
</dbReference>
<keyword evidence="1" id="KW-0805">Transcription regulation</keyword>
<dbReference type="AlphaFoldDB" id="A0A9D2IGA5"/>
<evidence type="ECO:0000256" key="1">
    <source>
        <dbReference type="ARBA" id="ARBA00023015"/>
    </source>
</evidence>
<proteinExistence type="predicted"/>
<keyword evidence="3" id="KW-0804">Transcription</keyword>
<evidence type="ECO:0000259" key="4">
    <source>
        <dbReference type="PROSITE" id="PS50995"/>
    </source>
</evidence>
<reference evidence="5" key="1">
    <citation type="journal article" date="2021" name="PeerJ">
        <title>Extensive microbial diversity within the chicken gut microbiome revealed by metagenomics and culture.</title>
        <authorList>
            <person name="Gilroy R."/>
            <person name="Ravi A."/>
            <person name="Getino M."/>
            <person name="Pursley I."/>
            <person name="Horton D.L."/>
            <person name="Alikhan N.F."/>
            <person name="Baker D."/>
            <person name="Gharbi K."/>
            <person name="Hall N."/>
            <person name="Watson M."/>
            <person name="Adriaenssens E.M."/>
            <person name="Foster-Nyarko E."/>
            <person name="Jarju S."/>
            <person name="Secka A."/>
            <person name="Antonio M."/>
            <person name="Oren A."/>
            <person name="Chaudhuri R.R."/>
            <person name="La Ragione R."/>
            <person name="Hildebrand F."/>
            <person name="Pallen M.J."/>
        </authorList>
    </citation>
    <scope>NUCLEOTIDE SEQUENCE</scope>
    <source>
        <strain evidence="5">CHK192-9172</strain>
    </source>
</reference>
<keyword evidence="2" id="KW-0238">DNA-binding</keyword>
<dbReference type="PANTHER" id="PTHR42756">
    <property type="entry name" value="TRANSCRIPTIONAL REGULATOR, MARR"/>
    <property type="match status" value="1"/>
</dbReference>
<dbReference type="Proteomes" id="UP000824024">
    <property type="component" value="Unassembled WGS sequence"/>
</dbReference>
<dbReference type="PRINTS" id="PR00598">
    <property type="entry name" value="HTHMARR"/>
</dbReference>
<evidence type="ECO:0000256" key="3">
    <source>
        <dbReference type="ARBA" id="ARBA00023163"/>
    </source>
</evidence>
<accession>A0A9D2IGA5</accession>
<comment type="caution">
    <text evidence="5">The sequence shown here is derived from an EMBL/GenBank/DDBJ whole genome shotgun (WGS) entry which is preliminary data.</text>
</comment>
<gene>
    <name evidence="5" type="ORF">IAA08_09790</name>
</gene>
<evidence type="ECO:0000256" key="2">
    <source>
        <dbReference type="ARBA" id="ARBA00023125"/>
    </source>
</evidence>
<name>A0A9D2IGA5_9FIRM</name>
<sequence>MESLHYLLMKTHTMLNKKIVSGAGELGLTSGQPKVLDFLTEHEGCDQKTIAAYCEIEPATVGSILLRMENQGMIRRIQHPGNRRSLFVYLTEQGRKAAKEMAKVFDSCEEEAAGSLPGEELEELKILLTKLWENLSGKQQDPSEKTQGGRADADQ</sequence>
<dbReference type="GO" id="GO:0003677">
    <property type="term" value="F:DNA binding"/>
    <property type="evidence" value="ECO:0007669"/>
    <property type="project" value="UniProtKB-KW"/>
</dbReference>
<dbReference type="EMBL" id="DXCH01000267">
    <property type="protein sequence ID" value="HIZ08214.1"/>
    <property type="molecule type" value="Genomic_DNA"/>
</dbReference>
<protein>
    <submittedName>
        <fullName evidence="5">MarR family transcriptional regulator</fullName>
    </submittedName>
</protein>
<dbReference type="SMART" id="SM00347">
    <property type="entry name" value="HTH_MARR"/>
    <property type="match status" value="1"/>
</dbReference>
<dbReference type="InterPro" id="IPR036390">
    <property type="entry name" value="WH_DNA-bd_sf"/>
</dbReference>
<evidence type="ECO:0000313" key="5">
    <source>
        <dbReference type="EMBL" id="HIZ08214.1"/>
    </source>
</evidence>
<dbReference type="SUPFAM" id="SSF46785">
    <property type="entry name" value="Winged helix' DNA-binding domain"/>
    <property type="match status" value="1"/>
</dbReference>